<name>A0A8X6LQR7_TRICU</name>
<protein>
    <recommendedName>
        <fullName evidence="3">Elongin-C</fullName>
    </recommendedName>
</protein>
<dbReference type="Proteomes" id="UP000887116">
    <property type="component" value="Unassembled WGS sequence"/>
</dbReference>
<comment type="caution">
    <text evidence="1">The sequence shown here is derived from an EMBL/GenBank/DDBJ whole genome shotgun (WGS) entry which is preliminary data.</text>
</comment>
<dbReference type="SUPFAM" id="SSF54695">
    <property type="entry name" value="POZ domain"/>
    <property type="match status" value="1"/>
</dbReference>
<accession>A0A8X6LQR7</accession>
<proteinExistence type="predicted"/>
<dbReference type="AlphaFoldDB" id="A0A8X6LQR7"/>
<organism evidence="1 2">
    <name type="scientific">Trichonephila clavata</name>
    <name type="common">Joro spider</name>
    <name type="synonym">Nephila clavata</name>
    <dbReference type="NCBI Taxonomy" id="2740835"/>
    <lineage>
        <taxon>Eukaryota</taxon>
        <taxon>Metazoa</taxon>
        <taxon>Ecdysozoa</taxon>
        <taxon>Arthropoda</taxon>
        <taxon>Chelicerata</taxon>
        <taxon>Arachnida</taxon>
        <taxon>Araneae</taxon>
        <taxon>Araneomorphae</taxon>
        <taxon>Entelegynae</taxon>
        <taxon>Araneoidea</taxon>
        <taxon>Nephilidae</taxon>
        <taxon>Trichonephila</taxon>
    </lineage>
</organism>
<evidence type="ECO:0008006" key="3">
    <source>
        <dbReference type="Google" id="ProtNLM"/>
    </source>
</evidence>
<gene>
    <name evidence="1" type="ORF">TNCT_482541</name>
</gene>
<evidence type="ECO:0000313" key="1">
    <source>
        <dbReference type="EMBL" id="GFR19541.1"/>
    </source>
</evidence>
<evidence type="ECO:0000313" key="2">
    <source>
        <dbReference type="Proteomes" id="UP000887116"/>
    </source>
</evidence>
<dbReference type="InterPro" id="IPR011333">
    <property type="entry name" value="SKP1/BTB/POZ_sf"/>
</dbReference>
<reference evidence="1" key="1">
    <citation type="submission" date="2020-07" db="EMBL/GenBank/DDBJ databases">
        <title>Multicomponent nature underlies the extraordinary mechanical properties of spider dragline silk.</title>
        <authorList>
            <person name="Kono N."/>
            <person name="Nakamura H."/>
            <person name="Mori M."/>
            <person name="Yoshida Y."/>
            <person name="Ohtoshi R."/>
            <person name="Malay A.D."/>
            <person name="Moran D.A.P."/>
            <person name="Tomita M."/>
            <person name="Numata K."/>
            <person name="Arakawa K."/>
        </authorList>
    </citation>
    <scope>NUCLEOTIDE SEQUENCE</scope>
</reference>
<dbReference type="OrthoDB" id="249087at2759"/>
<dbReference type="Gene3D" id="3.30.710.10">
    <property type="entry name" value="Potassium Channel Kv1.1, Chain A"/>
    <property type="match status" value="1"/>
</dbReference>
<sequence>MTSRYVSSVNSDPTYMQIVTSDKHEFFIKKEYGLAAKKFIELTGSEANQENKVDVEKDSLTIQHCCRYLAYKALYKNDIVSLIPHFTIDPRMLVTLFAAAQYLDC</sequence>
<dbReference type="EMBL" id="BMAO01027771">
    <property type="protein sequence ID" value="GFR19541.1"/>
    <property type="molecule type" value="Genomic_DNA"/>
</dbReference>
<dbReference type="InterPro" id="IPR039948">
    <property type="entry name" value="ELC1"/>
</dbReference>
<dbReference type="PANTHER" id="PTHR20648">
    <property type="entry name" value="ELONGIN-C"/>
    <property type="match status" value="1"/>
</dbReference>
<keyword evidence="2" id="KW-1185">Reference proteome</keyword>